<organism evidence="4 6">
    <name type="scientific">Cercospora beticola</name>
    <name type="common">Sugarbeet leaf spot fungus</name>
    <dbReference type="NCBI Taxonomy" id="122368"/>
    <lineage>
        <taxon>Eukaryota</taxon>
        <taxon>Fungi</taxon>
        <taxon>Dikarya</taxon>
        <taxon>Ascomycota</taxon>
        <taxon>Pezizomycotina</taxon>
        <taxon>Dothideomycetes</taxon>
        <taxon>Dothideomycetidae</taxon>
        <taxon>Mycosphaerellales</taxon>
        <taxon>Mycosphaerellaceae</taxon>
        <taxon>Cercospora</taxon>
    </lineage>
</organism>
<dbReference type="PANTHER" id="PTHR15837:SF0">
    <property type="entry name" value="RAN GUANINE NUCLEOTIDE RELEASE FACTOR"/>
    <property type="match status" value="1"/>
</dbReference>
<gene>
    <name evidence="4" type="ORF">CB0940_09569</name>
    <name evidence="5" type="ORF">RHO25_010759</name>
</gene>
<sequence>MASAAGHLSFKPVELFGGAITAEIPTGWEDVSQIRQVPDTQEVFLHTEGFSSLVFDILERVENASNDDIEALKFHLSDIIDSEPDAASSTILETASEFQLGKMAGTKCLSLVARVPAGEKMRGRANEPKGGVVVFVILVRLERVETDFVVSVNLPVMREGAMGESGDAAEVEGLLEVGRKVRERVVGSLEVKDWRLFGEE</sequence>
<dbReference type="Proteomes" id="UP001302367">
    <property type="component" value="Chromosome 7"/>
</dbReference>
<dbReference type="GO" id="GO:0005085">
    <property type="term" value="F:guanyl-nucleotide exchange factor activity"/>
    <property type="evidence" value="ECO:0007669"/>
    <property type="project" value="TreeGrafter"/>
</dbReference>
<dbReference type="GO" id="GO:0006606">
    <property type="term" value="P:protein import into nucleus"/>
    <property type="evidence" value="ECO:0007669"/>
    <property type="project" value="TreeGrafter"/>
</dbReference>
<dbReference type="PANTHER" id="PTHR15837">
    <property type="entry name" value="RAN GUANINE NUCLEOTIDE RELEASE FACTOR"/>
    <property type="match status" value="1"/>
</dbReference>
<comment type="similarity">
    <text evidence="1">Belongs to the MOG1 family.</text>
</comment>
<keyword evidence="3" id="KW-0653">Protein transport</keyword>
<dbReference type="EMBL" id="CP134190">
    <property type="protein sequence ID" value="WPB06102.1"/>
    <property type="molecule type" value="Genomic_DNA"/>
</dbReference>
<evidence type="ECO:0000313" key="5">
    <source>
        <dbReference type="EMBL" id="WPB06102.1"/>
    </source>
</evidence>
<dbReference type="Pfam" id="PF04603">
    <property type="entry name" value="Mog1"/>
    <property type="match status" value="1"/>
</dbReference>
<dbReference type="InterPro" id="IPR007681">
    <property type="entry name" value="Mog1"/>
</dbReference>
<evidence type="ECO:0000313" key="7">
    <source>
        <dbReference type="Proteomes" id="UP001302367"/>
    </source>
</evidence>
<accession>A0A2G5HGD3</accession>
<dbReference type="Proteomes" id="UP000230605">
    <property type="component" value="Chromosome 7"/>
</dbReference>
<keyword evidence="2" id="KW-0813">Transport</keyword>
<dbReference type="AlphaFoldDB" id="A0A2G5HGD3"/>
<protein>
    <submittedName>
        <fullName evidence="4">Ran guanine nucleotide release factor</fullName>
    </submittedName>
</protein>
<evidence type="ECO:0000256" key="1">
    <source>
        <dbReference type="ARBA" id="ARBA00010307"/>
    </source>
</evidence>
<dbReference type="Gene3D" id="3.40.1000.10">
    <property type="entry name" value="Mog1/PsbP, alpha/beta/alpha sandwich"/>
    <property type="match status" value="1"/>
</dbReference>
<reference evidence="5 7" key="2">
    <citation type="submission" date="2023-09" db="EMBL/GenBank/DDBJ databases">
        <title>Complete-Gapless Cercospora beticola genome.</title>
        <authorList>
            <person name="Wyatt N.A."/>
            <person name="Spanner R.E."/>
            <person name="Bolton M.D."/>
        </authorList>
    </citation>
    <scope>NUCLEOTIDE SEQUENCE [LARGE SCALE GENOMIC DNA]</scope>
    <source>
        <strain evidence="5">Cb09-40</strain>
    </source>
</reference>
<evidence type="ECO:0000256" key="3">
    <source>
        <dbReference type="ARBA" id="ARBA00022927"/>
    </source>
</evidence>
<dbReference type="EMBL" id="LKMD01000106">
    <property type="protein sequence ID" value="PIA91607.1"/>
    <property type="molecule type" value="Genomic_DNA"/>
</dbReference>
<keyword evidence="7" id="KW-1185">Reference proteome</keyword>
<evidence type="ECO:0000313" key="4">
    <source>
        <dbReference type="EMBL" id="PIA91607.1"/>
    </source>
</evidence>
<dbReference type="GO" id="GO:0031267">
    <property type="term" value="F:small GTPase binding"/>
    <property type="evidence" value="ECO:0007669"/>
    <property type="project" value="TreeGrafter"/>
</dbReference>
<dbReference type="OrthoDB" id="10255285at2759"/>
<reference evidence="4 6" key="1">
    <citation type="submission" date="2015-10" db="EMBL/GenBank/DDBJ databases">
        <title>The cercosporin biosynthetic gene cluster was horizontally transferred to several fungal lineages and shown to be expanded in Cercospora beticola based on microsynteny with recipient genomes.</title>
        <authorList>
            <person name="De Jonge R."/>
            <person name="Ebert M.K."/>
            <person name="Suttle J.C."/>
            <person name="Jurick Ii W.M."/>
            <person name="Secor G.A."/>
            <person name="Thomma B.P."/>
            <person name="Van De Peer Y."/>
            <person name="Bolton M.D."/>
        </authorList>
    </citation>
    <scope>NUCLEOTIDE SEQUENCE [LARGE SCALE GENOMIC DNA]</scope>
    <source>
        <strain evidence="4 6">09-40</strain>
    </source>
</reference>
<dbReference type="InterPro" id="IPR016123">
    <property type="entry name" value="Mog1/PsbP_a/b/a-sand"/>
</dbReference>
<dbReference type="GO" id="GO:0005634">
    <property type="term" value="C:nucleus"/>
    <property type="evidence" value="ECO:0007669"/>
    <property type="project" value="TreeGrafter"/>
</dbReference>
<evidence type="ECO:0000256" key="2">
    <source>
        <dbReference type="ARBA" id="ARBA00022448"/>
    </source>
</evidence>
<proteinExistence type="inferred from homology"/>
<evidence type="ECO:0000313" key="6">
    <source>
        <dbReference type="Proteomes" id="UP000230605"/>
    </source>
</evidence>
<dbReference type="SUPFAM" id="SSF55724">
    <property type="entry name" value="Mog1p/PsbP-like"/>
    <property type="match status" value="1"/>
</dbReference>
<name>A0A2G5HGD3_CERBT</name>